<protein>
    <submittedName>
        <fullName evidence="1">Uncharacterized protein</fullName>
    </submittedName>
</protein>
<accession>X1JWB6</accession>
<proteinExistence type="predicted"/>
<name>X1JWB6_9ZZZZ</name>
<comment type="caution">
    <text evidence="1">The sequence shown here is derived from an EMBL/GenBank/DDBJ whole genome shotgun (WGS) entry which is preliminary data.</text>
</comment>
<gene>
    <name evidence="1" type="ORF">S06H3_01687</name>
</gene>
<sequence>VDMMENEEFGYMVGVSGNTLASVSLQVVAEGTKTVPLDHPLIKAARSVGTCFGD</sequence>
<dbReference type="AlphaFoldDB" id="X1JWB6"/>
<reference evidence="1" key="1">
    <citation type="journal article" date="2014" name="Front. Microbiol.">
        <title>High frequency of phylogenetically diverse reductive dehalogenase-homologous genes in deep subseafloor sedimentary metagenomes.</title>
        <authorList>
            <person name="Kawai M."/>
            <person name="Futagami T."/>
            <person name="Toyoda A."/>
            <person name="Takaki Y."/>
            <person name="Nishi S."/>
            <person name="Hori S."/>
            <person name="Arai W."/>
            <person name="Tsubouchi T."/>
            <person name="Morono Y."/>
            <person name="Uchiyama I."/>
            <person name="Ito T."/>
            <person name="Fujiyama A."/>
            <person name="Inagaki F."/>
            <person name="Takami H."/>
        </authorList>
    </citation>
    <scope>NUCLEOTIDE SEQUENCE</scope>
    <source>
        <strain evidence="1">Expedition CK06-06</strain>
    </source>
</reference>
<evidence type="ECO:0000313" key="1">
    <source>
        <dbReference type="EMBL" id="GAH98417.1"/>
    </source>
</evidence>
<dbReference type="EMBL" id="BARV01000438">
    <property type="protein sequence ID" value="GAH98417.1"/>
    <property type="molecule type" value="Genomic_DNA"/>
</dbReference>
<feature type="non-terminal residue" evidence="1">
    <location>
        <position position="1"/>
    </location>
</feature>
<organism evidence="1">
    <name type="scientific">marine sediment metagenome</name>
    <dbReference type="NCBI Taxonomy" id="412755"/>
    <lineage>
        <taxon>unclassified sequences</taxon>
        <taxon>metagenomes</taxon>
        <taxon>ecological metagenomes</taxon>
    </lineage>
</organism>